<dbReference type="InterPro" id="IPR009057">
    <property type="entry name" value="Homeodomain-like_sf"/>
</dbReference>
<dbReference type="InterPro" id="IPR018060">
    <property type="entry name" value="HTH_AraC"/>
</dbReference>
<dbReference type="SUPFAM" id="SSF46689">
    <property type="entry name" value="Homeodomain-like"/>
    <property type="match status" value="2"/>
</dbReference>
<dbReference type="GO" id="GO:0003700">
    <property type="term" value="F:DNA-binding transcription factor activity"/>
    <property type="evidence" value="ECO:0007669"/>
    <property type="project" value="InterPro"/>
</dbReference>
<dbReference type="InterPro" id="IPR052158">
    <property type="entry name" value="INH-QAR"/>
</dbReference>
<dbReference type="PROSITE" id="PS00041">
    <property type="entry name" value="HTH_ARAC_FAMILY_1"/>
    <property type="match status" value="1"/>
</dbReference>
<dbReference type="Pfam" id="PF12833">
    <property type="entry name" value="HTH_18"/>
    <property type="match status" value="1"/>
</dbReference>
<dbReference type="Pfam" id="PF01965">
    <property type="entry name" value="DJ-1_PfpI"/>
    <property type="match status" value="1"/>
</dbReference>
<evidence type="ECO:0000256" key="2">
    <source>
        <dbReference type="ARBA" id="ARBA00023125"/>
    </source>
</evidence>
<dbReference type="GO" id="GO:0043565">
    <property type="term" value="F:sequence-specific DNA binding"/>
    <property type="evidence" value="ECO:0007669"/>
    <property type="project" value="InterPro"/>
</dbReference>
<keyword evidence="3" id="KW-0804">Transcription</keyword>
<proteinExistence type="predicted"/>
<dbReference type="Proteomes" id="UP000317663">
    <property type="component" value="Unassembled WGS sequence"/>
</dbReference>
<dbReference type="SMART" id="SM00342">
    <property type="entry name" value="HTH_ARAC"/>
    <property type="match status" value="1"/>
</dbReference>
<evidence type="ECO:0000313" key="6">
    <source>
        <dbReference type="Proteomes" id="UP000317663"/>
    </source>
</evidence>
<evidence type="ECO:0000256" key="3">
    <source>
        <dbReference type="ARBA" id="ARBA00023163"/>
    </source>
</evidence>
<evidence type="ECO:0000256" key="1">
    <source>
        <dbReference type="ARBA" id="ARBA00023015"/>
    </source>
</evidence>
<dbReference type="Gene3D" id="3.40.50.880">
    <property type="match status" value="1"/>
</dbReference>
<name>A0A502G7Z5_9GAMM</name>
<gene>
    <name evidence="5" type="ORF">EAH77_18550</name>
</gene>
<keyword evidence="6" id="KW-1185">Reference proteome</keyword>
<reference evidence="5 6" key="1">
    <citation type="journal article" date="2019" name="Environ. Microbiol.">
        <title>Species interactions and distinct microbial communities in high Arctic permafrost affected cryosols are associated with the CH4 and CO2 gas fluxes.</title>
        <authorList>
            <person name="Altshuler I."/>
            <person name="Hamel J."/>
            <person name="Turney S."/>
            <person name="Magnuson E."/>
            <person name="Levesque R."/>
            <person name="Greer C."/>
            <person name="Whyte L.G."/>
        </authorList>
    </citation>
    <scope>NUCLEOTIDE SEQUENCE [LARGE SCALE GENOMIC DNA]</scope>
    <source>
        <strain evidence="5 6">E4</strain>
    </source>
</reference>
<sequence length="326" mass="36260">MQTFLIIVPEGGMLFESAGIADILMQANRLRMGSTGKPLYQVTVATTQPHRVVHGLSGLNLLADHRLQDVDPEVTRDTIMITGRGTTEAEGDAVVEWVRRAAPHARRVVSICGGAWLLARTGLLDGKRATTHWRMLDSLQTCFPEVNVEKGPIYVQDGAVWTSAGVSSGFDLTLALVEDDHGFTLARDVAQDLVMFLRRPGGQSQFSRFLHNQAPSPGPLRDLQSWIIENLDSDLSVEKLAERLAMSPRNFTRVFTRETGTSPAKYVEEVRLDSARQRLEQGSEKIEQIAAVTGFGNSLNLRRVFERNLQLTPTEYRERFCSRSLA</sequence>
<comment type="caution">
    <text evidence="5">The sequence shown here is derived from an EMBL/GenBank/DDBJ whole genome shotgun (WGS) entry which is preliminary data.</text>
</comment>
<dbReference type="PANTHER" id="PTHR43130">
    <property type="entry name" value="ARAC-FAMILY TRANSCRIPTIONAL REGULATOR"/>
    <property type="match status" value="1"/>
</dbReference>
<dbReference type="InterPro" id="IPR002818">
    <property type="entry name" value="DJ-1/PfpI"/>
</dbReference>
<keyword evidence="2" id="KW-0238">DNA-binding</keyword>
<dbReference type="EMBL" id="RCZD01000011">
    <property type="protein sequence ID" value="TPG58247.1"/>
    <property type="molecule type" value="Genomic_DNA"/>
</dbReference>
<dbReference type="OrthoDB" id="9803764at2"/>
<feature type="domain" description="HTH araC/xylS-type" evidence="4">
    <location>
        <begin position="221"/>
        <end position="319"/>
    </location>
</feature>
<dbReference type="PANTHER" id="PTHR43130:SF3">
    <property type="entry name" value="HTH-TYPE TRANSCRIPTIONAL REGULATOR RV1931C"/>
    <property type="match status" value="1"/>
</dbReference>
<protein>
    <submittedName>
        <fullName evidence="5">GlxA family transcriptional regulator</fullName>
    </submittedName>
</protein>
<dbReference type="CDD" id="cd03137">
    <property type="entry name" value="GATase1_AraC_1"/>
    <property type="match status" value="1"/>
</dbReference>
<dbReference type="AlphaFoldDB" id="A0A502G7Z5"/>
<dbReference type="InterPro" id="IPR029062">
    <property type="entry name" value="Class_I_gatase-like"/>
</dbReference>
<dbReference type="Gene3D" id="1.10.10.60">
    <property type="entry name" value="Homeodomain-like"/>
    <property type="match status" value="1"/>
</dbReference>
<dbReference type="PROSITE" id="PS01124">
    <property type="entry name" value="HTH_ARAC_FAMILY_2"/>
    <property type="match status" value="1"/>
</dbReference>
<evidence type="ECO:0000313" key="5">
    <source>
        <dbReference type="EMBL" id="TPG58247.1"/>
    </source>
</evidence>
<keyword evidence="1" id="KW-0805">Transcription regulation</keyword>
<dbReference type="RefSeq" id="WP_140474287.1">
    <property type="nucleotide sequence ID" value="NZ_RCZD01000011.1"/>
</dbReference>
<dbReference type="InterPro" id="IPR018062">
    <property type="entry name" value="HTH_AraC-typ_CS"/>
</dbReference>
<dbReference type="SUPFAM" id="SSF52317">
    <property type="entry name" value="Class I glutamine amidotransferase-like"/>
    <property type="match status" value="1"/>
</dbReference>
<accession>A0A502G7Z5</accession>
<evidence type="ECO:0000259" key="4">
    <source>
        <dbReference type="PROSITE" id="PS01124"/>
    </source>
</evidence>
<organism evidence="5 6">
    <name type="scientific">Ewingella americana</name>
    <dbReference type="NCBI Taxonomy" id="41202"/>
    <lineage>
        <taxon>Bacteria</taxon>
        <taxon>Pseudomonadati</taxon>
        <taxon>Pseudomonadota</taxon>
        <taxon>Gammaproteobacteria</taxon>
        <taxon>Enterobacterales</taxon>
        <taxon>Yersiniaceae</taxon>
        <taxon>Ewingella</taxon>
    </lineage>
</organism>